<feature type="compositionally biased region" description="Polar residues" evidence="18">
    <location>
        <begin position="731"/>
        <end position="746"/>
    </location>
</feature>
<evidence type="ECO:0000259" key="19">
    <source>
        <dbReference type="SMART" id="SM00382"/>
    </source>
</evidence>
<dbReference type="Pfam" id="PF18198">
    <property type="entry name" value="AAA_lid_11"/>
    <property type="match status" value="1"/>
</dbReference>
<evidence type="ECO:0000256" key="4">
    <source>
        <dbReference type="ARBA" id="ARBA00022197"/>
    </source>
</evidence>
<dbReference type="Proteomes" id="UP000315496">
    <property type="component" value="Chromosome 4"/>
</dbReference>
<keyword evidence="12" id="KW-0969">Cilium</keyword>
<evidence type="ECO:0000256" key="12">
    <source>
        <dbReference type="ARBA" id="ARBA00023069"/>
    </source>
</evidence>
<dbReference type="VEuPathDB" id="GiardiaDB:GMRT_14886"/>
<dbReference type="Pfam" id="PF12777">
    <property type="entry name" value="MT"/>
    <property type="match status" value="1"/>
</dbReference>
<keyword evidence="13" id="KW-0505">Motor protein</keyword>
<evidence type="ECO:0000256" key="17">
    <source>
        <dbReference type="SAM" id="Coils"/>
    </source>
</evidence>
<evidence type="ECO:0000256" key="9">
    <source>
        <dbReference type="ARBA" id="ARBA00022840"/>
    </source>
</evidence>
<dbReference type="Gene3D" id="1.20.140.100">
    <property type="entry name" value="Dynein heavy chain, N-terminal domain 2"/>
    <property type="match status" value="1"/>
</dbReference>
<dbReference type="Pfam" id="PF12774">
    <property type="entry name" value="AAA_6"/>
    <property type="match status" value="2"/>
</dbReference>
<dbReference type="InterPro" id="IPR043157">
    <property type="entry name" value="Dynein_AAA1S"/>
</dbReference>
<dbReference type="Gene3D" id="1.20.1270.280">
    <property type="match status" value="1"/>
</dbReference>
<dbReference type="GO" id="GO:0008569">
    <property type="term" value="F:minus-end-directed microtubule motor activity"/>
    <property type="evidence" value="ECO:0007669"/>
    <property type="project" value="InterPro"/>
</dbReference>
<evidence type="ECO:0000256" key="3">
    <source>
        <dbReference type="ARBA" id="ARBA00011655"/>
    </source>
</evidence>
<evidence type="ECO:0000256" key="11">
    <source>
        <dbReference type="ARBA" id="ARBA00023054"/>
    </source>
</evidence>
<dbReference type="PANTHER" id="PTHR46532">
    <property type="entry name" value="MALE FERTILITY FACTOR KL5"/>
    <property type="match status" value="1"/>
</dbReference>
<feature type="domain" description="AAA+ ATPase" evidence="19">
    <location>
        <begin position="2524"/>
        <end position="2661"/>
    </location>
</feature>
<dbReference type="FunFam" id="1.20.1270.280:FF:000018">
    <property type="entry name" value="Dynein heavy chain 4"/>
    <property type="match status" value="1"/>
</dbReference>
<feature type="region of interest" description="Disordered" evidence="18">
    <location>
        <begin position="3264"/>
        <end position="3285"/>
    </location>
</feature>
<comment type="similarity">
    <text evidence="2">Belongs to the dynein heavy chain family.</text>
</comment>
<dbReference type="InterPro" id="IPR024317">
    <property type="entry name" value="Dynein_heavy_chain_D4_dom"/>
</dbReference>
<dbReference type="Pfam" id="PF03028">
    <property type="entry name" value="Dynein_heavy"/>
    <property type="match status" value="1"/>
</dbReference>
<dbReference type="GO" id="GO:0005874">
    <property type="term" value="C:microtubule"/>
    <property type="evidence" value="ECO:0007669"/>
    <property type="project" value="UniProtKB-KW"/>
</dbReference>
<dbReference type="Gene3D" id="3.10.490.20">
    <property type="match status" value="1"/>
</dbReference>
<dbReference type="InterPro" id="IPR041228">
    <property type="entry name" value="Dynein_C"/>
</dbReference>
<dbReference type="Gene3D" id="1.20.920.20">
    <property type="match status" value="1"/>
</dbReference>
<dbReference type="OrthoDB" id="10251111at2759"/>
<dbReference type="SMART" id="SM00382">
    <property type="entry name" value="AAA"/>
    <property type="match status" value="2"/>
</dbReference>
<dbReference type="GO" id="GO:0051959">
    <property type="term" value="F:dynein light intermediate chain binding"/>
    <property type="evidence" value="ECO:0007669"/>
    <property type="project" value="InterPro"/>
</dbReference>
<dbReference type="Pfam" id="PF12775">
    <property type="entry name" value="AAA_7"/>
    <property type="match status" value="1"/>
</dbReference>
<dbReference type="Pfam" id="PF12780">
    <property type="entry name" value="AAA_8"/>
    <property type="match status" value="1"/>
</dbReference>
<dbReference type="InterPro" id="IPR042222">
    <property type="entry name" value="Dynein_2_N"/>
</dbReference>
<evidence type="ECO:0000313" key="21">
    <source>
        <dbReference type="Proteomes" id="UP000315496"/>
    </source>
</evidence>
<organism evidence="20 21">
    <name type="scientific">Giardia muris</name>
    <dbReference type="NCBI Taxonomy" id="5742"/>
    <lineage>
        <taxon>Eukaryota</taxon>
        <taxon>Metamonada</taxon>
        <taxon>Diplomonadida</taxon>
        <taxon>Hexamitidae</taxon>
        <taxon>Giardiinae</taxon>
        <taxon>Giardia</taxon>
    </lineage>
</organism>
<gene>
    <name evidence="20" type="ORF">GMRT_14886</name>
</gene>
<keyword evidence="6" id="KW-0493">Microtubule</keyword>
<dbReference type="InterPro" id="IPR054354">
    <property type="entry name" value="DYNC2H1-like_lid"/>
</dbReference>
<keyword evidence="9" id="KW-0067">ATP-binding</keyword>
<feature type="compositionally biased region" description="Acidic residues" evidence="18">
    <location>
        <begin position="1507"/>
        <end position="1527"/>
    </location>
</feature>
<dbReference type="InterPro" id="IPR013602">
    <property type="entry name" value="Dynein_heavy_linker"/>
</dbReference>
<evidence type="ECO:0000256" key="15">
    <source>
        <dbReference type="ARBA" id="ARBA00023273"/>
    </source>
</evidence>
<feature type="coiled-coil region" evidence="17">
    <location>
        <begin position="4295"/>
        <end position="4378"/>
    </location>
</feature>
<dbReference type="Gene3D" id="1.20.58.1120">
    <property type="match status" value="1"/>
</dbReference>
<keyword evidence="14" id="KW-0206">Cytoskeleton</keyword>
<dbReference type="Gene3D" id="3.40.50.300">
    <property type="entry name" value="P-loop containing nucleotide triphosphate hydrolases"/>
    <property type="match status" value="6"/>
</dbReference>
<evidence type="ECO:0000256" key="18">
    <source>
        <dbReference type="SAM" id="MobiDB-lite"/>
    </source>
</evidence>
<evidence type="ECO:0000256" key="10">
    <source>
        <dbReference type="ARBA" id="ARBA00023017"/>
    </source>
</evidence>
<dbReference type="SUPFAM" id="SSF52540">
    <property type="entry name" value="P-loop containing nucleoside triphosphate hydrolases"/>
    <property type="match status" value="4"/>
</dbReference>
<evidence type="ECO:0000256" key="2">
    <source>
        <dbReference type="ARBA" id="ARBA00008887"/>
    </source>
</evidence>
<protein>
    <recommendedName>
        <fullName evidence="4">Dynein heavy chain, cytoplasmic</fullName>
    </recommendedName>
    <alternativeName>
        <fullName evidence="16">Dynein heavy chain, cytosolic</fullName>
    </alternativeName>
</protein>
<dbReference type="FunFam" id="3.40.50.300:FF:000063">
    <property type="entry name" value="dynein heavy chain 6, axonemal"/>
    <property type="match status" value="1"/>
</dbReference>
<dbReference type="GO" id="GO:0007018">
    <property type="term" value="P:microtubule-based movement"/>
    <property type="evidence" value="ECO:0007669"/>
    <property type="project" value="InterPro"/>
</dbReference>
<evidence type="ECO:0000313" key="20">
    <source>
        <dbReference type="EMBL" id="TNJ26993.1"/>
    </source>
</evidence>
<comment type="subcellular location">
    <subcellularLocation>
        <location evidence="1">Cytoplasm</location>
        <location evidence="1">Cytoskeleton</location>
        <location evidence="1">Cilium axoneme</location>
    </subcellularLocation>
</comment>
<comment type="subunit">
    <text evidence="3">Consists of at least two heavy chains and a number of intermediate and light chains.</text>
</comment>
<evidence type="ECO:0000256" key="1">
    <source>
        <dbReference type="ARBA" id="ARBA00004430"/>
    </source>
</evidence>
<feature type="region of interest" description="Disordered" evidence="18">
    <location>
        <begin position="1485"/>
        <end position="1535"/>
    </location>
</feature>
<comment type="caution">
    <text evidence="20">The sequence shown here is derived from an EMBL/GenBank/DDBJ whole genome shotgun (WGS) entry which is preliminary data.</text>
</comment>
<dbReference type="Pfam" id="PF08393">
    <property type="entry name" value="DHC_N2"/>
    <property type="match status" value="1"/>
</dbReference>
<dbReference type="FunFam" id="1.10.8.710:FF:000001">
    <property type="entry name" value="Dynein axonemal heavy chain 2"/>
    <property type="match status" value="1"/>
</dbReference>
<dbReference type="InterPro" id="IPR003593">
    <property type="entry name" value="AAA+_ATPase"/>
</dbReference>
<dbReference type="InterPro" id="IPR043160">
    <property type="entry name" value="Dynein_C_barrel"/>
</dbReference>
<dbReference type="FunFam" id="1.20.920.20:FF:000001">
    <property type="entry name" value="dynein heavy chain 2, axonemal"/>
    <property type="match status" value="1"/>
</dbReference>
<feature type="region of interest" description="Disordered" evidence="18">
    <location>
        <begin position="1013"/>
        <end position="1061"/>
    </location>
</feature>
<name>A0A4Z1SZA7_GIAMU</name>
<dbReference type="PANTHER" id="PTHR46532:SF4">
    <property type="entry name" value="AAA+ ATPASE DOMAIN-CONTAINING PROTEIN"/>
    <property type="match status" value="1"/>
</dbReference>
<keyword evidence="10" id="KW-0243">Dynein</keyword>
<feature type="domain" description="AAA+ ATPase" evidence="19">
    <location>
        <begin position="3436"/>
        <end position="3600"/>
    </location>
</feature>
<dbReference type="Pfam" id="PF12781">
    <property type="entry name" value="AAA_9"/>
    <property type="match status" value="1"/>
</dbReference>
<dbReference type="Pfam" id="PF18199">
    <property type="entry name" value="Dynein_C"/>
    <property type="match status" value="1"/>
</dbReference>
<evidence type="ECO:0000256" key="13">
    <source>
        <dbReference type="ARBA" id="ARBA00023175"/>
    </source>
</evidence>
<dbReference type="InterPro" id="IPR026983">
    <property type="entry name" value="DHC"/>
</dbReference>
<evidence type="ECO:0000256" key="16">
    <source>
        <dbReference type="ARBA" id="ARBA00033439"/>
    </source>
</evidence>
<dbReference type="GO" id="GO:0045505">
    <property type="term" value="F:dynein intermediate chain binding"/>
    <property type="evidence" value="ECO:0007669"/>
    <property type="project" value="InterPro"/>
</dbReference>
<dbReference type="Gene3D" id="1.10.8.710">
    <property type="match status" value="1"/>
</dbReference>
<feature type="region of interest" description="Disordered" evidence="18">
    <location>
        <begin position="2774"/>
        <end position="2804"/>
    </location>
</feature>
<dbReference type="Pfam" id="PF17852">
    <property type="entry name" value="Dynein_AAA_lid"/>
    <property type="match status" value="1"/>
</dbReference>
<keyword evidence="21" id="KW-1185">Reference proteome</keyword>
<feature type="region of interest" description="Disordered" evidence="18">
    <location>
        <begin position="729"/>
        <end position="807"/>
    </location>
</feature>
<keyword evidence="5" id="KW-0963">Cytoplasm</keyword>
<dbReference type="Gene3D" id="6.10.140.1060">
    <property type="match status" value="1"/>
</dbReference>
<dbReference type="InterPro" id="IPR035706">
    <property type="entry name" value="AAA_9"/>
</dbReference>
<keyword evidence="11 17" id="KW-0175">Coiled coil</keyword>
<feature type="region of interest" description="Disordered" evidence="18">
    <location>
        <begin position="2308"/>
        <end position="2337"/>
    </location>
</feature>
<dbReference type="Gene3D" id="3.20.180.20">
    <property type="entry name" value="Dynein heavy chain, N-terminal domain 2"/>
    <property type="match status" value="1"/>
</dbReference>
<keyword evidence="15" id="KW-0966">Cell projection</keyword>
<dbReference type="InterPro" id="IPR042228">
    <property type="entry name" value="Dynein_linker_3"/>
</dbReference>
<proteinExistence type="inferred from homology"/>
<accession>A0A4Z1SZA7</accession>
<sequence length="5571" mass="622542">MLEANTRASDRDIASGARQLTAHAAQAARAARADDKLAVSRQYQLQAKRPIVRPRQISGAALKVPMLLSGLGSVGPEAPNAPPSRLITTDRLHPTSDLAQIYQDGTVGGTDARWRDVELRGYEPGPPIRYLTSRSQPTAHSAGRTRGSKSAATLHRDEVDAGIIEDVSQSYLSGFDDSQMFDEVSKERALAIQSPSMHLSRPVSGAPTPSEKIGRLMRPRTASELGLPRLEHFRPEQRVDAVLLAISTFSKENPAYHVETEFNAVLKSISKDIYAHKLLLRGERPPLIREPGATVLDLEAFIKAFQGVLLRDENDGFLPLEFFDDAESYEMHTPEEWLTLHRRTFVMPDGTELSGAAARSRYVTTQGGRPVLLLEPVIVLAYSEEERQFQVQWLPQGAKMLPRRSGDPWCTQPYCLRNIYYNSADDPFKDTVCYESCHTRTIGVIKTVKRLNLLFDDEDERMWWQRRWAAHMTRRRIEAEAKLGLFMEMYMQRALQFKEMRAELSCYAPAHIPPDFEATPLLEILSDVAGPTSEILDNIFHSWCLDSPFFRHLFLDRLDKTAHAAVIARLESLVPDVTNDLIHANMLASVDYLRRSHRFNKSITDLGICAPFFETRADYFHQLIYERYVGTLSGEFLPGQPVKSIIRYLRRRSRIERRLFCLCVGYSKAYRLLRRECLALHTLNGFLLFNVAGIVPFIAADQVAVIKAGIGGGIQADRDSFRIRLVAQAAPPTSQQEAKRSASNPGAGSPPGTRPPTHRPEPGTDEVQPSQDDEAPAAPPAQTTRRRKRRAEREEADDNPEDMTNVPFYAVPDTMNPRIFELGSLSPGCPLLLDRFVLLSQNHRGRAMAYLRDTLFVDLAAGIVLALNEAGLDVYAPNRLLREYIELERHIYGPEIIVELYGEEYLAAAIEGNAAMPMLEASTAATALAAVPRPTLQQRLPEPLEPLVFGVNSLALTVAQSLGPLSEVTAADIREIDSLRSSIVPIDSRNVSCALSDRIARLRVATQKDEQIGPSRFQNVYGEDTETQSVSSGTSRDSARDTSLSQSKPLVGGLQGSLQQSTLPHDDTILTYEGDSRLEIEPLRSRGRDGYEGNILARGRSRDIADIFAFARLANTMRYDAIMVVVRESIFRYMDMLGLFTSRNRYPLNTVRDHYSGLFRRLLSRTASPDEARAIIKMAGTPIFECVPQTVVTGPLLQLYIDFDAVVRDIVALDKVSSGSVQAFSTFVSTAEGASLTLPISAVCNHVRPPLASIDFERLARRRIHTIDEFAELVKEDSNEAEAPLSRHPQFKVQNNYLENAKQQVKRASYPTVVGLEFSLFPSLDAVEAAVYDNFYHMLRTPAEIPRIEAGIPCFEGDPYYVMKKNLPGPNPVHSPWIAEKRQEIEDYLHDASREPQCVLEVLQSIHRQLFPVDHADYIDPDQYEAFSQRNRGLRQLGYAIKLLPPVDEFYNVVTLESDVNNEEDLVLVEHSTWDYEYVDSEQRRRDAQMAEAQGGSSKSAMNQNAEAEEDDNTEDEDESSEAVEAEGADHGEPLVTLRINSTDLSLRDLRALLLKYTAIREMLRAIPPRIVSGPYEIDCGKAVDALGRRCATLRAQVARVIHFRAIGYANRLIGEWDELRDKMTMDTSTSTEVYAEIRAYVNGIEKTVAAMQRRHQILDRYVAVLEEFAITTADFQKVLSTHEDALVKFALEKSQGQYSKLVDQYKVRYTYLYGSPDRFGDEELAALYWRVRAKPIGVLNSREGAERRLQESFAILARIKDAERADIAEQVNKYKAMTVSFAQRANLSEAPQFADELVGIQNFREKIDAKITVFLKEEAQLGFQPSEFKTYESALEEFQIFEDLWTNVSAFTHNYPMWFNGAFIDMDPKHIMGLVNEWAGNLLRLQKTLMKIGRTARSYTRTKDKDRAACCADSVSITTEIIAKLDEFRAIMPLVEALRNPGLRQHHWKEVSALGKSGVEIQPAASMTLLQLIADGFLEPQTLEKVIMISATATKEFGIERALDKMTADWKNVSLDMKYYGKHEVAQETRSKDGAARVVTYKYYIVKTFDEILLLLDDQFSALQGMRASSAASKFEGRLATMEKKLVYLQDIIDEWTKYQRLWMYLEPIFTSEDIKRQLPEESVLFAESCVFWADQSSDAYRSPSAMALAGRDGVVEKFRANLKSLELVNKHLSSYLENKRRSFARFFFLSDEELLQILAQTRDPEAVQPHVSKCFEGIRRLGFRSNADNAQEIYSMISPEGEEILLENAIIPQGDADIWLGELEKAMKTSLKLLIKRSFSDYVQNVSTFEQLAEIATKALQASMVAPQDQEGKKKRKKGETAKPAEPVEDTPLQQTYAEKIMEPREQWMSRWAAQVIVVLGQVVWTHETTVALKKQEDFYPRALEEYLLKLNYDIDKLVRWIGHIPGSTDEEIPMTRNIRALLVILLTLHVHNRDVTTKIFRSFFGKGTGSVDYSFIWESELKFIYKLIENPRAPTDDSCLYTRQVNAEIPYAYEYLGIGTRLTVTPLTERCYLTLTSAIVSFYGGAPQGPAGTGKTETTKDLAKALAIQCVVFNCSEGLNVASMGRMFKGLAMTGAWSCFDEFNRIDVEVLSVIAQQILTIQRAISARLKRFIFEDAEISLNGNCAVFITMNPGYAGRAELPDNLKALFRPISMTVPDYSLIAEVMLFACGYRDASKLAVKLCMSLKLSSEQLSKQDHYDFGMRALKSILSAASLLKRLYYMEREDKLCLRALNSVNVPKFLQQDVVLFENIVSDLFPECFANKTRNTSRKKSRLTSAREEGQPSASPASLALPTPTPDSVETVDVPITVIDELPAEVPDNLLDGNAYNIGCVDKDIDAEDLLRRFIAAELQRQHLDASQDFIEKTMQLYTTLSVRHGLMNVGRTMSGKTTITDVLAAALGTMRKFLDQYPDFAARFTHEAYPLFYPVLIYRLNAKAITMSELYGNFSEVSNEWSDGIVSSIMRECIKEEPEYRLKWILFDSPVDALWIESMNTVLDDNKKLCLTSGEIITMSANMTIFFEVMDLSQASPATVSRTGMIYCDRLLIPIQSLFLGLIHKHLPTWFLDLEVSITATWPCFKVVENESYMPADGEVALEPEQLLTLNSPADILVAGKSRPNARMRVEGYPDMTMKCVDRLMNLFAWLVAPIVTYMTGAFKPTIYTTPHTVVMTLVKLMASLLACYTAPVGDVLINEADLNDWRKKLPPLSEPGSFIDNILVFALAWSAGAFGDLNTRQHFANIFRHVAYDLPLLFLQSAATGGATLQPPKDESEPETGRRVTYGSGPPFSLANFKIGKQDGDAIAQRAAAIGEGYPHVTPDFMSTDVYLWKMGVPIPYTDDERNADRPDYIGSPYDVFIVTAPARQALKREEAESGAAVTPAVLACELEHSWVHWSESPYYIPTPEVDHSTSFIDTVVPHNNFISSTAILNLLSSSGFPTLLAGPSGSGKSTIVRKLIGLRPDNILLRCCLTANTTSGQLRSVIDPKLEKRRRGIYSFARGKKAIFFVDDAHMPEKEKYGARPPLEVIRQLLEESGWYDIEGGFFKKIINMATIIGCTTSGENIDETLPERLVHHCCTISVPEAADDSFRTIFQTLVRPLFTSVSNPAAGYMEAIVSASISLYRAVCQEFRPTPAHAHYVFSPRDLSRVFQGLMLALKGATPSSPKFSEYYSQELPIVALWAHECTRVFADRLITPQDETRFAELMQTAWQTCPVIGSQPPALSTIIPTALHIPTGYELYFGGAASQAEETPYVQVLMTKPEDLSKVETYYYDHLESYNRSAGAVGKMKLVLFKYAVSHLLRIARILSMDRGHALLIGMPSSGKRSLTRLAAASLSNYYNTMDRVVGPRYVYTRPSSMKIFEPTGKSEFLDSIKGAIRSAGVDASPTLLIVQEALADDYGLECINFLVNLGEIPNLWAADEMNSLYEAILSDLQRERKDGTATEDVSKTYVLEIIADRVMRNMHIVLVTTPESLSLDKLVTSFPSLLGSLSVNWFSPWETDTLRSIARFYLSEHEKSDDIAEILVTVHRDAEKLIEEKYPMLSASPATFLGILNTFQALIEKLSTKLDRGNQRYTNGIARLTETEAAVDTLKAEQTAKQPVLAAAQKEVNAMAKHIELRKAEVGKVKEVVMSEEAIVSKASAEADALAEDCAEELRRAEPLVYRATKALSALKPSDVNEVRSLATPPKLVRFVMDAICIVKGIKISNAPDADNWPVAQKMLRANGFLASLKSYDAERMPEAVAATLQKTYLSSPDFDPVAVQKSSIAAAGLCEWVHAIVAYYTVMKEVNPKREKLALANAEAKRLQDELAIKQKQLKDAEDELAGLEADANKAQQELQRLSAEYELCSNRLVRAEGLIAGLSGEKVRWNAEIDKLQREKEMILPTVLIATAFCSCMGGFDFVDRDSMQQRWGELISRYFPGEALESFKLFEVLAEQAFISRWISNGLPRDAFSLTSACVAMTSRHVPLLVDPQSQARKWAANCLPQDMRTQLETKACVVRIADPSLHKKVEQCLRTGTVLVIEGISNSAFVRSDPKIKAAIIAHNLIFSQAEPRSIEVRFGDSTIEVPSTFALILVSICDIRIPPDSFGDFHYVTFKATKEALEDLLLSVAVECEKPELELQRKSLQAAAAEDATTLLNLETQLLNLLSESQNAEEGQTLLDNVALVDALNETQQRAQDIGRRMVKAAKTSADIDAARVGYRCLARDASCLFFALQRLTKLDAMYENSLQNFLTLFTSVVASGRDIEGDDRLRAIARLFAERLYGSISRGLFVRHKLMFALDICLSMQLTNDELSQAQFDTLLASFSGNLTCEEVPDNLFPSVPDNDWELLVALCHTQQFPELTLEKERVAALTEIMDAVGDKLPLLERYRISTLAYVAFCACVDRKNLVEAVRLHIRTSLGAGFVNTEAASIIEICNESKNTVPVLVLLSSGSDPSNTIMGLADSRGITVHSVSLGRGQGIVAERAIADAATNGGWVLLGNTHLAGSWLQKLESLCDAIADNSYDPNAGSGAARGMDKGQKRQAFEIHNDFRLFLTTMPFPQFPSSIARNSTKISTEPPLGLKNNMLRLLGAYEVADLTLVPDLMKRAEQQGVKSFETLRTTDPLRIAYQTDKRYKTLLWHLSLFFSVVLERRRFGSIGFNSPYDWSDPDLHISKSQLAVRFQELASLDSSLLSGKLVAAMAALKFLTAEINVGGRVSDSKDRLCVISLMNAFYDDDLKQLGRDVHEIYGLPSGLSFTKESLLEHVATNWPDTDLPEVYGLDSNATIFLAQSSGKELMTLVLDAYRGSGDNKKGSTNSSDAILVQINRILSELPPLFDEKAIGEKYPTNYFQSMNTVLVQECGRYNKLLRIIRTTLNNVENCIKGLIIMTKETESIINALEFNQVPTVWETAAWPSIMPLATWIVDLHRRIAFIRDWVENGTPAVVWFSGFSYPQAFLTGTLQNYSRATKIAIDELAFDFSTESPKEGHAATISGLFLQCASWAAAHGLVAARPGVLFEEMPNITLIPMRAVDFEVGSRYPCPVYRTSLRRGVLTTTGHSSNYIFDVLLPSEEPAGKWVRLGVALFQQNA</sequence>
<dbReference type="InterPro" id="IPR041466">
    <property type="entry name" value="Dynein_AAA5_ext"/>
</dbReference>
<dbReference type="EMBL" id="VDLU01000004">
    <property type="protein sequence ID" value="TNJ26993.1"/>
    <property type="molecule type" value="Genomic_DNA"/>
</dbReference>
<dbReference type="FunFam" id="3.10.490.20:FF:000009">
    <property type="entry name" value="Dynein heavy chain 4"/>
    <property type="match status" value="1"/>
</dbReference>
<reference evidence="20 21" key="1">
    <citation type="submission" date="2019-05" db="EMBL/GenBank/DDBJ databases">
        <title>The compact genome of Giardia muris reveals important steps in the evolution of intestinal protozoan parasites.</title>
        <authorList>
            <person name="Xu F."/>
            <person name="Jimenez-Gonzalez A."/>
            <person name="Einarsson E."/>
            <person name="Astvaldsson A."/>
            <person name="Peirasmaki D."/>
            <person name="Eckmann L."/>
            <person name="Andersson J.O."/>
            <person name="Svard S.G."/>
            <person name="Jerlstrom-Hultqvist J."/>
        </authorList>
    </citation>
    <scope>NUCLEOTIDE SEQUENCE [LARGE SCALE GENOMIC DNA]</scope>
    <source>
        <strain evidence="20 21">Roberts-Thomson</strain>
    </source>
</reference>
<dbReference type="GO" id="GO:0005524">
    <property type="term" value="F:ATP binding"/>
    <property type="evidence" value="ECO:0007669"/>
    <property type="project" value="UniProtKB-KW"/>
</dbReference>
<evidence type="ECO:0000256" key="6">
    <source>
        <dbReference type="ARBA" id="ARBA00022701"/>
    </source>
</evidence>
<dbReference type="GO" id="GO:0005858">
    <property type="term" value="C:axonemal dynein complex"/>
    <property type="evidence" value="ECO:0007669"/>
    <property type="project" value="TreeGrafter"/>
</dbReference>
<dbReference type="Gene3D" id="1.20.920.30">
    <property type="match status" value="1"/>
</dbReference>
<dbReference type="FunFam" id="3.20.180.20:FF:000001">
    <property type="entry name" value="Dynein axonemal heavy chain 5"/>
    <property type="match status" value="1"/>
</dbReference>
<dbReference type="InterPro" id="IPR042219">
    <property type="entry name" value="AAA_lid_11_sf"/>
</dbReference>
<dbReference type="InterPro" id="IPR004273">
    <property type="entry name" value="Dynein_heavy_D6_P-loop"/>
</dbReference>
<dbReference type="InterPro" id="IPR024743">
    <property type="entry name" value="Dynein_HC_stalk"/>
</dbReference>
<feature type="compositionally biased region" description="Polar residues" evidence="18">
    <location>
        <begin position="1495"/>
        <end position="1504"/>
    </location>
</feature>
<evidence type="ECO:0000256" key="7">
    <source>
        <dbReference type="ARBA" id="ARBA00022737"/>
    </source>
</evidence>
<dbReference type="Pfam" id="PF22597">
    <property type="entry name" value="DYN_lid"/>
    <property type="match status" value="1"/>
</dbReference>
<keyword evidence="7" id="KW-0677">Repeat</keyword>
<evidence type="ECO:0000256" key="14">
    <source>
        <dbReference type="ARBA" id="ARBA00023212"/>
    </source>
</evidence>
<evidence type="ECO:0000256" key="8">
    <source>
        <dbReference type="ARBA" id="ARBA00022741"/>
    </source>
</evidence>
<dbReference type="InterPro" id="IPR027417">
    <property type="entry name" value="P-loop_NTPase"/>
</dbReference>
<feature type="region of interest" description="Disordered" evidence="18">
    <location>
        <begin position="125"/>
        <end position="152"/>
    </location>
</feature>
<feature type="compositionally biased region" description="Polar residues" evidence="18">
    <location>
        <begin position="1027"/>
        <end position="1048"/>
    </location>
</feature>
<dbReference type="Gene3D" id="1.10.8.720">
    <property type="entry name" value="Region D6 of dynein motor"/>
    <property type="match status" value="1"/>
</dbReference>
<dbReference type="Gene3D" id="1.10.8.1220">
    <property type="match status" value="1"/>
</dbReference>
<feature type="compositionally biased region" description="Basic and acidic residues" evidence="18">
    <location>
        <begin position="3269"/>
        <end position="3279"/>
    </location>
</feature>
<keyword evidence="8" id="KW-0547">Nucleotide-binding</keyword>
<dbReference type="InterPro" id="IPR035699">
    <property type="entry name" value="AAA_6"/>
</dbReference>
<dbReference type="InterPro" id="IPR041658">
    <property type="entry name" value="AAA_lid_11"/>
</dbReference>
<evidence type="ECO:0000256" key="5">
    <source>
        <dbReference type="ARBA" id="ARBA00022490"/>
    </source>
</evidence>